<protein>
    <recommendedName>
        <fullName evidence="3">DUF1795 domain-containing protein</fullName>
    </recommendedName>
</protein>
<accession>A0A7G7W5V1</accession>
<evidence type="ECO:0008006" key="3">
    <source>
        <dbReference type="Google" id="ProtNLM"/>
    </source>
</evidence>
<dbReference type="RefSeq" id="WP_185887668.1">
    <property type="nucleotide sequence ID" value="NZ_CP060202.1"/>
</dbReference>
<proteinExistence type="predicted"/>
<dbReference type="Gene3D" id="3.40.1000.10">
    <property type="entry name" value="Mog1/PsbP, alpha/beta/alpha sandwich"/>
    <property type="match status" value="1"/>
</dbReference>
<name>A0A7G7W5V1_9BACT</name>
<evidence type="ECO:0000313" key="1">
    <source>
        <dbReference type="EMBL" id="QNH61744.1"/>
    </source>
</evidence>
<evidence type="ECO:0000313" key="2">
    <source>
        <dbReference type="Proteomes" id="UP000515489"/>
    </source>
</evidence>
<dbReference type="KEGG" id="hsk:H4317_16545"/>
<organism evidence="1 2">
    <name type="scientific">Hymenobacter sediminicola</name>
    <dbReference type="NCBI Taxonomy" id="2761579"/>
    <lineage>
        <taxon>Bacteria</taxon>
        <taxon>Pseudomonadati</taxon>
        <taxon>Bacteroidota</taxon>
        <taxon>Cytophagia</taxon>
        <taxon>Cytophagales</taxon>
        <taxon>Hymenobacteraceae</taxon>
        <taxon>Hymenobacter</taxon>
    </lineage>
</organism>
<reference evidence="1 2" key="1">
    <citation type="submission" date="2020-08" db="EMBL/GenBank/DDBJ databases">
        <title>Hymenobacter sp. S2-20-2 genome sequencing.</title>
        <authorList>
            <person name="Jin L."/>
        </authorList>
    </citation>
    <scope>NUCLEOTIDE SEQUENCE [LARGE SCALE GENOMIC DNA]</scope>
    <source>
        <strain evidence="1 2">S2-20-2</strain>
    </source>
</reference>
<keyword evidence="2" id="KW-1185">Reference proteome</keyword>
<dbReference type="AlphaFoldDB" id="A0A7G7W5V1"/>
<gene>
    <name evidence="1" type="ORF">H4317_16545</name>
</gene>
<dbReference type="Proteomes" id="UP000515489">
    <property type="component" value="Chromosome"/>
</dbReference>
<dbReference type="EMBL" id="CP060202">
    <property type="protein sequence ID" value="QNH61744.1"/>
    <property type="molecule type" value="Genomic_DNA"/>
</dbReference>
<sequence>MKTTSSFFRLAPLLFLLLGLVAFVAPKLKKTAINKSISVGVPDGFQALPDDGIAVKYPSPRKPLAVFSNPSGRVDFSVAQKPSTFSNRDYALLLKIYKASIQNMYSKVDFLAEDIRTINKRDFVVLEFVSTVADNRRTSNLAPIRRYQMVQYTITGDQLTVFTFVAPADEQAQWQPTAQAVMQSIVMK</sequence>